<keyword evidence="2" id="KW-1185">Reference proteome</keyword>
<reference evidence="1" key="2">
    <citation type="journal article" date="2023" name="Int. J. Mol. Sci.">
        <title>De Novo Assembly and Annotation of 11 Diverse Shrub Willow (Salix) Genomes Reveals Novel Gene Organization in Sex-Linked Regions.</title>
        <authorList>
            <person name="Hyden B."/>
            <person name="Feng K."/>
            <person name="Yates T.B."/>
            <person name="Jawdy S."/>
            <person name="Cereghino C."/>
            <person name="Smart L.B."/>
            <person name="Muchero W."/>
        </authorList>
    </citation>
    <scope>NUCLEOTIDE SEQUENCE</scope>
    <source>
        <tissue evidence="1">Shoot tip</tissue>
    </source>
</reference>
<reference evidence="1" key="1">
    <citation type="submission" date="2022-11" db="EMBL/GenBank/DDBJ databases">
        <authorList>
            <person name="Hyden B.L."/>
            <person name="Feng K."/>
            <person name="Yates T."/>
            <person name="Jawdy S."/>
            <person name="Smart L.B."/>
            <person name="Muchero W."/>
        </authorList>
    </citation>
    <scope>NUCLEOTIDE SEQUENCE</scope>
    <source>
        <tissue evidence="1">Shoot tip</tissue>
    </source>
</reference>
<organism evidence="1 2">
    <name type="scientific">Salix purpurea</name>
    <name type="common">Purple osier willow</name>
    <dbReference type="NCBI Taxonomy" id="77065"/>
    <lineage>
        <taxon>Eukaryota</taxon>
        <taxon>Viridiplantae</taxon>
        <taxon>Streptophyta</taxon>
        <taxon>Embryophyta</taxon>
        <taxon>Tracheophyta</taxon>
        <taxon>Spermatophyta</taxon>
        <taxon>Magnoliopsida</taxon>
        <taxon>eudicotyledons</taxon>
        <taxon>Gunneridae</taxon>
        <taxon>Pentapetalae</taxon>
        <taxon>rosids</taxon>
        <taxon>fabids</taxon>
        <taxon>Malpighiales</taxon>
        <taxon>Salicaceae</taxon>
        <taxon>Saliceae</taxon>
        <taxon>Salix</taxon>
    </lineage>
</organism>
<accession>A0A9Q0PDR4</accession>
<name>A0A9Q0PDR4_SALPP</name>
<protein>
    <submittedName>
        <fullName evidence="1">Uncharacterized protein</fullName>
    </submittedName>
</protein>
<comment type="caution">
    <text evidence="1">The sequence shown here is derived from an EMBL/GenBank/DDBJ whole genome shotgun (WGS) entry which is preliminary data.</text>
</comment>
<dbReference type="AlphaFoldDB" id="A0A9Q0PDR4"/>
<evidence type="ECO:0000313" key="1">
    <source>
        <dbReference type="EMBL" id="KAJ6686423.1"/>
    </source>
</evidence>
<dbReference type="EMBL" id="JAPFFK010000019">
    <property type="protein sequence ID" value="KAJ6686423.1"/>
    <property type="molecule type" value="Genomic_DNA"/>
</dbReference>
<gene>
    <name evidence="1" type="ORF">OIU79_016241</name>
</gene>
<proteinExistence type="predicted"/>
<sequence>MGPVISLRLGIQNCSKITENIPACTEFIESTRFAKPCLTKKSDMKIKRDLIYLTVRLLCKRVNRAFHM</sequence>
<dbReference type="Proteomes" id="UP001151532">
    <property type="component" value="Chromosome 2"/>
</dbReference>
<evidence type="ECO:0000313" key="2">
    <source>
        <dbReference type="Proteomes" id="UP001151532"/>
    </source>
</evidence>